<protein>
    <recommendedName>
        <fullName evidence="4">FAM192A/Fyv6 N-terminal domain-containing protein</fullName>
    </recommendedName>
</protein>
<evidence type="ECO:0000256" key="2">
    <source>
        <dbReference type="ARBA" id="ARBA00023242"/>
    </source>
</evidence>
<dbReference type="InterPro" id="IPR019331">
    <property type="entry name" value="FAM192A/Fyv6_N"/>
</dbReference>
<evidence type="ECO:0000313" key="6">
    <source>
        <dbReference type="Proteomes" id="UP000696280"/>
    </source>
</evidence>
<dbReference type="Pfam" id="PF10187">
    <property type="entry name" value="FAM192A_Fyv6_N"/>
    <property type="match status" value="1"/>
</dbReference>
<organism evidence="5 6">
    <name type="scientific">Hymenoscyphus fraxineus</name>
    <dbReference type="NCBI Taxonomy" id="746836"/>
    <lineage>
        <taxon>Eukaryota</taxon>
        <taxon>Fungi</taxon>
        <taxon>Dikarya</taxon>
        <taxon>Ascomycota</taxon>
        <taxon>Pezizomycotina</taxon>
        <taxon>Leotiomycetes</taxon>
        <taxon>Helotiales</taxon>
        <taxon>Helotiaceae</taxon>
        <taxon>Hymenoscyphus</taxon>
    </lineage>
</organism>
<comment type="subcellular location">
    <subcellularLocation>
        <location evidence="1">Nucleus</location>
    </subcellularLocation>
</comment>
<feature type="region of interest" description="Disordered" evidence="3">
    <location>
        <begin position="140"/>
        <end position="274"/>
    </location>
</feature>
<reference evidence="5" key="1">
    <citation type="submission" date="2021-07" db="EMBL/GenBank/DDBJ databases">
        <authorList>
            <person name="Durling M."/>
        </authorList>
    </citation>
    <scope>NUCLEOTIDE SEQUENCE</scope>
</reference>
<dbReference type="PANTHER" id="PTHR13495">
    <property type="entry name" value="NEFA-INTERACTING NUCLEAR PROTEIN NIP30"/>
    <property type="match status" value="1"/>
</dbReference>
<dbReference type="EMBL" id="CAJVRL010000086">
    <property type="protein sequence ID" value="CAG8958907.1"/>
    <property type="molecule type" value="Genomic_DNA"/>
</dbReference>
<keyword evidence="2" id="KW-0539">Nucleus</keyword>
<keyword evidence="6" id="KW-1185">Reference proteome</keyword>
<feature type="domain" description="FAM192A/Fyv6 N-terminal" evidence="4">
    <location>
        <begin position="36"/>
        <end position="141"/>
    </location>
</feature>
<dbReference type="AlphaFoldDB" id="A0A9N9L7F3"/>
<dbReference type="InterPro" id="IPR039845">
    <property type="entry name" value="FAM192A"/>
</dbReference>
<feature type="compositionally biased region" description="Basic and acidic residues" evidence="3">
    <location>
        <begin position="58"/>
        <end position="73"/>
    </location>
</feature>
<feature type="region of interest" description="Disordered" evidence="3">
    <location>
        <begin position="58"/>
        <end position="77"/>
    </location>
</feature>
<sequence>MESLRYSALIRLRRTREGSSSLQTTHHTILNMSSGFVSGGTTDAPIERSDEWLEAQKELDRKAEEARQARQQDGKTSNLFETLQANKAAKEEAFLEANRLKNQFRALDEDEAEFLDSVLESTRAEEARIKKESAEGLAIFRKKQEEADKKARGGDVAPDAKEGSPIAGEESWNTGGRKRKRTKEKEVLKGVKIRRSSTANVADKGNNQRQDDAVTNKAMPTNQPEPPKLAVPLKPTPQTSPSGPSAPVETKKPPATTKSSLGLVDYGSDEDHDW</sequence>
<evidence type="ECO:0000256" key="1">
    <source>
        <dbReference type="ARBA" id="ARBA00004123"/>
    </source>
</evidence>
<evidence type="ECO:0000259" key="4">
    <source>
        <dbReference type="Pfam" id="PF10187"/>
    </source>
</evidence>
<dbReference type="Proteomes" id="UP000696280">
    <property type="component" value="Unassembled WGS sequence"/>
</dbReference>
<name>A0A9N9L7F3_9HELO</name>
<evidence type="ECO:0000313" key="5">
    <source>
        <dbReference type="EMBL" id="CAG8958907.1"/>
    </source>
</evidence>
<feature type="compositionally biased region" description="Polar residues" evidence="3">
    <location>
        <begin position="196"/>
        <end position="208"/>
    </location>
</feature>
<comment type="caution">
    <text evidence="5">The sequence shown here is derived from an EMBL/GenBank/DDBJ whole genome shotgun (WGS) entry which is preliminary data.</text>
</comment>
<dbReference type="PANTHER" id="PTHR13495:SF0">
    <property type="entry name" value="PSME3-INTERACTING PROTEIN"/>
    <property type="match status" value="1"/>
</dbReference>
<dbReference type="GO" id="GO:0005634">
    <property type="term" value="C:nucleus"/>
    <property type="evidence" value="ECO:0007669"/>
    <property type="project" value="UniProtKB-SubCell"/>
</dbReference>
<feature type="compositionally biased region" description="Basic and acidic residues" evidence="3">
    <location>
        <begin position="142"/>
        <end position="162"/>
    </location>
</feature>
<proteinExistence type="predicted"/>
<evidence type="ECO:0000256" key="3">
    <source>
        <dbReference type="SAM" id="MobiDB-lite"/>
    </source>
</evidence>
<accession>A0A9N9L7F3</accession>
<gene>
    <name evidence="5" type="ORF">HYFRA_00012904</name>
</gene>